<dbReference type="Gene3D" id="3.40.47.10">
    <property type="match status" value="1"/>
</dbReference>
<dbReference type="GO" id="GO:0003985">
    <property type="term" value="F:acetyl-CoA C-acetyltransferase activity"/>
    <property type="evidence" value="ECO:0007669"/>
    <property type="project" value="TreeGrafter"/>
</dbReference>
<dbReference type="Pfam" id="PF02803">
    <property type="entry name" value="Thiolase_C"/>
    <property type="match status" value="1"/>
</dbReference>
<dbReference type="OMA" id="WARRPAY"/>
<dbReference type="InterPro" id="IPR020617">
    <property type="entry name" value="Thiolase_C"/>
</dbReference>
<dbReference type="KEGG" id="epa:114575807"/>
<dbReference type="GO" id="GO:0006635">
    <property type="term" value="P:fatty acid beta-oxidation"/>
    <property type="evidence" value="ECO:0007669"/>
    <property type="project" value="TreeGrafter"/>
</dbReference>
<accession>A0A913YSR5</accession>
<evidence type="ECO:0000256" key="1">
    <source>
        <dbReference type="ARBA" id="ARBA00010982"/>
    </source>
</evidence>
<dbReference type="GO" id="GO:0005739">
    <property type="term" value="C:mitochondrion"/>
    <property type="evidence" value="ECO:0007669"/>
    <property type="project" value="TreeGrafter"/>
</dbReference>
<evidence type="ECO:0000256" key="2">
    <source>
        <dbReference type="ARBA" id="ARBA00022679"/>
    </source>
</evidence>
<keyword evidence="4" id="KW-0443">Lipid metabolism</keyword>
<reference evidence="7" key="1">
    <citation type="submission" date="2022-11" db="UniProtKB">
        <authorList>
            <consortium name="EnsemblMetazoa"/>
        </authorList>
    </citation>
    <scope>IDENTIFICATION</scope>
</reference>
<dbReference type="SUPFAM" id="SSF53901">
    <property type="entry name" value="Thiolase-like"/>
    <property type="match status" value="1"/>
</dbReference>
<keyword evidence="5" id="KW-0012">Acyltransferase</keyword>
<keyword evidence="8" id="KW-1185">Reference proteome</keyword>
<proteinExistence type="inferred from homology"/>
<dbReference type="InterPro" id="IPR016039">
    <property type="entry name" value="Thiolase-like"/>
</dbReference>
<dbReference type="Proteomes" id="UP000887567">
    <property type="component" value="Unplaced"/>
</dbReference>
<evidence type="ECO:0000313" key="8">
    <source>
        <dbReference type="Proteomes" id="UP000887567"/>
    </source>
</evidence>
<keyword evidence="3" id="KW-0276">Fatty acid metabolism</keyword>
<evidence type="ECO:0000259" key="6">
    <source>
        <dbReference type="Pfam" id="PF02803"/>
    </source>
</evidence>
<dbReference type="EnsemblMetazoa" id="XM_028661355.1">
    <property type="protein sequence ID" value="XP_028517156.1"/>
    <property type="gene ID" value="LOC114575807"/>
</dbReference>
<protein>
    <recommendedName>
        <fullName evidence="6">Thiolase C-terminal domain-containing protein</fullName>
    </recommendedName>
</protein>
<name>A0A913YSR5_EXADI</name>
<evidence type="ECO:0000256" key="4">
    <source>
        <dbReference type="ARBA" id="ARBA00023098"/>
    </source>
</evidence>
<dbReference type="AlphaFoldDB" id="A0A913YSR5"/>
<evidence type="ECO:0000256" key="3">
    <source>
        <dbReference type="ARBA" id="ARBA00022832"/>
    </source>
</evidence>
<organism evidence="7 8">
    <name type="scientific">Exaiptasia diaphana</name>
    <name type="common">Tropical sea anemone</name>
    <name type="synonym">Aiptasia pulchella</name>
    <dbReference type="NCBI Taxonomy" id="2652724"/>
    <lineage>
        <taxon>Eukaryota</taxon>
        <taxon>Metazoa</taxon>
        <taxon>Cnidaria</taxon>
        <taxon>Anthozoa</taxon>
        <taxon>Hexacorallia</taxon>
        <taxon>Actiniaria</taxon>
        <taxon>Aiptasiidae</taxon>
        <taxon>Exaiptasia</taxon>
    </lineage>
</organism>
<evidence type="ECO:0000313" key="7">
    <source>
        <dbReference type="EnsemblMetazoa" id="XP_028517156.1"/>
    </source>
</evidence>
<dbReference type="OrthoDB" id="5404651at2759"/>
<dbReference type="GeneID" id="114575807"/>
<comment type="similarity">
    <text evidence="1">Belongs to the thiolase-like superfamily. Thiolase family.</text>
</comment>
<sequence>ALEDAGLQLEDIGVFELHEAFAAQILAVVRLLESDRLSREILGRDRALGAIPMNRLNRWGGSLAIGNPFAPNGARLLTTAAHRLVKEDQEFALVATCAGGALGHGLVLERV</sequence>
<dbReference type="PANTHER" id="PTHR18919:SF153">
    <property type="entry name" value="TRIFUNCTIONAL ENZYME SUBUNIT BETA, MITOCHONDRIAL"/>
    <property type="match status" value="1"/>
</dbReference>
<dbReference type="RefSeq" id="XP_028517156.1">
    <property type="nucleotide sequence ID" value="XM_028661355.1"/>
</dbReference>
<dbReference type="PANTHER" id="PTHR18919">
    <property type="entry name" value="ACETYL-COA C-ACYLTRANSFERASE"/>
    <property type="match status" value="1"/>
</dbReference>
<evidence type="ECO:0000256" key="5">
    <source>
        <dbReference type="ARBA" id="ARBA00023315"/>
    </source>
</evidence>
<keyword evidence="2" id="KW-0808">Transferase</keyword>
<feature type="domain" description="Thiolase C-terminal" evidence="6">
    <location>
        <begin position="1"/>
        <end position="110"/>
    </location>
</feature>